<dbReference type="RefSeq" id="WP_150039507.1">
    <property type="nucleotide sequence ID" value="NZ_OW485601.1"/>
</dbReference>
<keyword evidence="3" id="KW-1185">Reference proteome</keyword>
<proteinExistence type="predicted"/>
<dbReference type="AlphaFoldDB" id="A0A5M6IYH1"/>
<reference evidence="2 3" key="1">
    <citation type="submission" date="2019-09" db="EMBL/GenBank/DDBJ databases">
        <title>Genome sequence of Rhodovastum atsumiense, a diverse member of the Acetobacteraceae family of non-sulfur purple photosynthetic bacteria.</title>
        <authorList>
            <person name="Meyer T."/>
            <person name="Kyndt J."/>
        </authorList>
    </citation>
    <scope>NUCLEOTIDE SEQUENCE [LARGE SCALE GENOMIC DNA]</scope>
    <source>
        <strain evidence="2 3">DSM 21279</strain>
    </source>
</reference>
<dbReference type="OrthoDB" id="8450247at2"/>
<comment type="caution">
    <text evidence="2">The sequence shown here is derived from an EMBL/GenBank/DDBJ whole genome shotgun (WGS) entry which is preliminary data.</text>
</comment>
<feature type="region of interest" description="Disordered" evidence="1">
    <location>
        <begin position="1"/>
        <end position="20"/>
    </location>
</feature>
<sequence length="144" mass="15646">MPQTNARPATSPRPDEVITPNQFNLSGGGLRVLYSTSGFDGRPHFTYADGRRTLSFTGNQIDVTETPGLGTVVSVLTQPNFDLGSIHFNLLLPHVQMTPPYGPVRISTEGISRNDGLTFSLPHSRQLDSYTVIPLHGTASHVVF</sequence>
<name>A0A5M6IYH1_9PROT</name>
<evidence type="ECO:0000256" key="1">
    <source>
        <dbReference type="SAM" id="MobiDB-lite"/>
    </source>
</evidence>
<dbReference type="Proteomes" id="UP000325255">
    <property type="component" value="Unassembled WGS sequence"/>
</dbReference>
<organism evidence="2 3">
    <name type="scientific">Rhodovastum atsumiense</name>
    <dbReference type="NCBI Taxonomy" id="504468"/>
    <lineage>
        <taxon>Bacteria</taxon>
        <taxon>Pseudomonadati</taxon>
        <taxon>Pseudomonadota</taxon>
        <taxon>Alphaproteobacteria</taxon>
        <taxon>Acetobacterales</taxon>
        <taxon>Acetobacteraceae</taxon>
        <taxon>Rhodovastum</taxon>
    </lineage>
</organism>
<protein>
    <submittedName>
        <fullName evidence="2">Uncharacterized protein</fullName>
    </submittedName>
</protein>
<accession>A0A5M6IYH1</accession>
<dbReference type="EMBL" id="VWPK01000006">
    <property type="protein sequence ID" value="KAA5613396.1"/>
    <property type="molecule type" value="Genomic_DNA"/>
</dbReference>
<gene>
    <name evidence="2" type="ORF">F1189_04870</name>
</gene>
<evidence type="ECO:0000313" key="3">
    <source>
        <dbReference type="Proteomes" id="UP000325255"/>
    </source>
</evidence>
<evidence type="ECO:0000313" key="2">
    <source>
        <dbReference type="EMBL" id="KAA5613396.1"/>
    </source>
</evidence>